<dbReference type="InterPro" id="IPR007555">
    <property type="entry name" value="DUF499"/>
</dbReference>
<reference evidence="1" key="1">
    <citation type="journal article" date="2020" name="mSystems">
        <title>Genome- and Community-Level Interaction Insights into Carbon Utilization and Element Cycling Functions of Hydrothermarchaeota in Hydrothermal Sediment.</title>
        <authorList>
            <person name="Zhou Z."/>
            <person name="Liu Y."/>
            <person name="Xu W."/>
            <person name="Pan J."/>
            <person name="Luo Z.H."/>
            <person name="Li M."/>
        </authorList>
    </citation>
    <scope>NUCLEOTIDE SEQUENCE [LARGE SCALE GENOMIC DNA]</scope>
    <source>
        <strain evidence="1">SpSt-114</strain>
    </source>
</reference>
<dbReference type="AlphaFoldDB" id="A0A7C5SVJ4"/>
<sequence length="860" mass="99138">MKPFVMCARPHRDIREGRFDLSVYAADLWSVFKGEGPEEYKNPQDFWNRTYITKGLGDLLDTVIKRLKGEGGDPVIQLQTPFGGGKTHSLIALYHKAREIKANVAVFVGTVFDPRDTRLWEEIERQLRGKVELLKGDISPGRNKILKLLSEHQPLLILMDELSEYAVKCAGVNVGQSNLGAQTLAFMQELMEAVSLLPQTALVMSLPSSSLEYYDENAERMAQQLQKIAGRVEKVLTPIGDEEVLSVITKRLFEHIDQACARENIEKFLDYLERENLLPEDRHAYREKFLRSYPFQPEVIEVLYHRWGSFPSFQRTRGILRLLALVVYSLKDSMRPFIRLSDFDLSNKDVREELLKHIDRTYESVIAEDITDQSARAKKVDLELGDSYRPYRFGTRCATAIFMYSFSAGPDRGAHVSELKLACAEPGVESSIIDTTLMHLEEKLFYLANSRNPYYFSSTPNLNRVLFAKLENIDLIKIKEKEKSLLREALGGSQYFDIYLFPSDTKDIPDTDKLKLIVLENKEDAKDYIDYCGQKPRVYKNVLFFLCPYEPERVSFQRQLAEGIAWQEIEQDANLTLTEQDKRKVREKVEDFKKGTKELLRRLYRLVLYAGKERVEEIDLGMPVRGIERIDREIYDRLRSENVIYERLTPHYIVNQFLTTREQIPTKPLLEVFYKTPGMPRLSSKDVLKNSISEGVEKKLFGLGVLSEDGPVCKYFGTLSEPSFDEGEILIKKELCTEKEEKEEEIEPIPQEKEKAEMQINQPMGGNTYESQSTTGLIDAGHGSHSIKEFRLRVKVPTWRLPDVARTLRLIPEKFEEVELRIEVIAHGGKVTKQFLQDKIEEGLRQAGCDIEEWNFVEDA</sequence>
<keyword evidence="1" id="KW-0547">Nucleotide-binding</keyword>
<dbReference type="EMBL" id="DSAC01000006">
    <property type="protein sequence ID" value="HHO73101.1"/>
    <property type="molecule type" value="Genomic_DNA"/>
</dbReference>
<name>A0A7C5SVJ4_9AQUI</name>
<dbReference type="GO" id="GO:0005524">
    <property type="term" value="F:ATP binding"/>
    <property type="evidence" value="ECO:0007669"/>
    <property type="project" value="UniProtKB-KW"/>
</dbReference>
<dbReference type="Pfam" id="PF04465">
    <property type="entry name" value="DUF499"/>
    <property type="match status" value="2"/>
</dbReference>
<comment type="caution">
    <text evidence="1">The sequence shown here is derived from an EMBL/GenBank/DDBJ whole genome shotgun (WGS) entry which is preliminary data.</text>
</comment>
<gene>
    <name evidence="1" type="ORF">ENN04_00455</name>
</gene>
<accession>A0A7C5SVJ4</accession>
<organism evidence="1">
    <name type="scientific">Thermocrinis ruber</name>
    <dbReference type="NCBI Taxonomy" id="75906"/>
    <lineage>
        <taxon>Bacteria</taxon>
        <taxon>Pseudomonadati</taxon>
        <taxon>Aquificota</taxon>
        <taxon>Aquificia</taxon>
        <taxon>Aquificales</taxon>
        <taxon>Aquificaceae</taxon>
        <taxon>Thermocrinis</taxon>
    </lineage>
</organism>
<evidence type="ECO:0000313" key="1">
    <source>
        <dbReference type="EMBL" id="HHO73101.1"/>
    </source>
</evidence>
<keyword evidence="1" id="KW-0067">ATP-binding</keyword>
<proteinExistence type="predicted"/>
<protein>
    <submittedName>
        <fullName evidence="1">ATP-binding protein</fullName>
    </submittedName>
</protein>